<dbReference type="EMBL" id="VSSQ01000144">
    <property type="protein sequence ID" value="MPL81054.1"/>
    <property type="molecule type" value="Genomic_DNA"/>
</dbReference>
<reference evidence="1" key="1">
    <citation type="submission" date="2019-08" db="EMBL/GenBank/DDBJ databases">
        <authorList>
            <person name="Kucharzyk K."/>
            <person name="Murdoch R.W."/>
            <person name="Higgins S."/>
            <person name="Loffler F."/>
        </authorList>
    </citation>
    <scope>NUCLEOTIDE SEQUENCE</scope>
</reference>
<dbReference type="AlphaFoldDB" id="A0A644UQ63"/>
<name>A0A644UQ63_9ZZZZ</name>
<gene>
    <name evidence="1" type="ORF">SDC9_26963</name>
</gene>
<proteinExistence type="predicted"/>
<comment type="caution">
    <text evidence="1">The sequence shown here is derived from an EMBL/GenBank/DDBJ whole genome shotgun (WGS) entry which is preliminary data.</text>
</comment>
<accession>A0A644UQ63</accession>
<protein>
    <submittedName>
        <fullName evidence="1">Uncharacterized protein</fullName>
    </submittedName>
</protein>
<sequence length="57" mass="6251">MKKNKKGALSRSQDALFSISMEGLKHRQHVCENCVLAVIPKAMQAKMLAPCPAPKTN</sequence>
<organism evidence="1">
    <name type="scientific">bioreactor metagenome</name>
    <dbReference type="NCBI Taxonomy" id="1076179"/>
    <lineage>
        <taxon>unclassified sequences</taxon>
        <taxon>metagenomes</taxon>
        <taxon>ecological metagenomes</taxon>
    </lineage>
</organism>
<evidence type="ECO:0000313" key="1">
    <source>
        <dbReference type="EMBL" id="MPL81054.1"/>
    </source>
</evidence>